<dbReference type="InterPro" id="IPR008327">
    <property type="entry name" value="Sig_transdc_resp-reg_antiterm"/>
</dbReference>
<dbReference type="GO" id="GO:0003723">
    <property type="term" value="F:RNA binding"/>
    <property type="evidence" value="ECO:0007669"/>
    <property type="project" value="InterPro"/>
</dbReference>
<dbReference type="SMART" id="SM01012">
    <property type="entry name" value="ANTAR"/>
    <property type="match status" value="1"/>
</dbReference>
<dbReference type="OrthoDB" id="9780153at2"/>
<keyword evidence="1" id="KW-0902">Two-component regulatory system</keyword>
<dbReference type="SUPFAM" id="SSF52172">
    <property type="entry name" value="CheY-like"/>
    <property type="match status" value="1"/>
</dbReference>
<dbReference type="PANTHER" id="PTHR43228">
    <property type="entry name" value="TWO-COMPONENT RESPONSE REGULATOR"/>
    <property type="match status" value="1"/>
</dbReference>
<dbReference type="PANTHER" id="PTHR43228:SF6">
    <property type="entry name" value="RESPONSE REGULATOR RECEIVER"/>
    <property type="match status" value="1"/>
</dbReference>
<dbReference type="AlphaFoldDB" id="A0A4Y8LS46"/>
<dbReference type="Gene3D" id="3.40.50.2300">
    <property type="match status" value="1"/>
</dbReference>
<evidence type="ECO:0000256" key="1">
    <source>
        <dbReference type="ARBA" id="ARBA00023012"/>
    </source>
</evidence>
<evidence type="ECO:0000259" key="4">
    <source>
        <dbReference type="PROSITE" id="PS50921"/>
    </source>
</evidence>
<dbReference type="Pfam" id="PF03861">
    <property type="entry name" value="ANTAR"/>
    <property type="match status" value="1"/>
</dbReference>
<evidence type="ECO:0000259" key="3">
    <source>
        <dbReference type="PROSITE" id="PS50110"/>
    </source>
</evidence>
<dbReference type="InterPro" id="IPR001789">
    <property type="entry name" value="Sig_transdc_resp-reg_receiver"/>
</dbReference>
<keyword evidence="2" id="KW-0597">Phosphoprotein</keyword>
<dbReference type="GO" id="GO:0000160">
    <property type="term" value="P:phosphorelay signal transduction system"/>
    <property type="evidence" value="ECO:0007669"/>
    <property type="project" value="UniProtKB-KW"/>
</dbReference>
<dbReference type="PIRSF" id="PIRSF036382">
    <property type="entry name" value="RR_antiterm"/>
    <property type="match status" value="1"/>
</dbReference>
<dbReference type="EMBL" id="SOMN01000033">
    <property type="protein sequence ID" value="TFE23557.1"/>
    <property type="molecule type" value="Genomic_DNA"/>
</dbReference>
<dbReference type="Pfam" id="PF00072">
    <property type="entry name" value="Response_reg"/>
    <property type="match status" value="1"/>
</dbReference>
<dbReference type="InterPro" id="IPR052048">
    <property type="entry name" value="ST_Response_Regulator"/>
</dbReference>
<comment type="caution">
    <text evidence="5">The sequence shown here is derived from an EMBL/GenBank/DDBJ whole genome shotgun (WGS) entry which is preliminary data.</text>
</comment>
<dbReference type="InterPro" id="IPR011006">
    <property type="entry name" value="CheY-like_superfamily"/>
</dbReference>
<feature type="modified residue" description="4-aspartylphosphate" evidence="2">
    <location>
        <position position="54"/>
    </location>
</feature>
<dbReference type="InterPro" id="IPR036388">
    <property type="entry name" value="WH-like_DNA-bd_sf"/>
</dbReference>
<protein>
    <submittedName>
        <fullName evidence="5">Response regulator</fullName>
    </submittedName>
</protein>
<accession>A0A4Y8LS46</accession>
<dbReference type="SMART" id="SM00448">
    <property type="entry name" value="REC"/>
    <property type="match status" value="1"/>
</dbReference>
<keyword evidence="6" id="KW-1185">Reference proteome</keyword>
<dbReference type="Proteomes" id="UP000297900">
    <property type="component" value="Unassembled WGS sequence"/>
</dbReference>
<name>A0A4Y8LS46_9BACL</name>
<dbReference type="Gene3D" id="1.10.10.10">
    <property type="entry name" value="Winged helix-like DNA-binding domain superfamily/Winged helix DNA-binding domain"/>
    <property type="match status" value="1"/>
</dbReference>
<feature type="domain" description="ANTAR" evidence="4">
    <location>
        <begin position="124"/>
        <end position="185"/>
    </location>
</feature>
<dbReference type="InterPro" id="IPR005561">
    <property type="entry name" value="ANTAR"/>
</dbReference>
<evidence type="ECO:0000313" key="6">
    <source>
        <dbReference type="Proteomes" id="UP000297900"/>
    </source>
</evidence>
<reference evidence="5 6" key="1">
    <citation type="submission" date="2019-03" db="EMBL/GenBank/DDBJ databases">
        <title>Cohnella endophytica sp. nov., a novel endophytic bacterium isolated from bark of Sonneratia apetala.</title>
        <authorList>
            <person name="Tuo L."/>
        </authorList>
    </citation>
    <scope>NUCLEOTIDE SEQUENCE [LARGE SCALE GENOMIC DNA]</scope>
    <source>
        <strain evidence="5 6">CCTCC AB 208254</strain>
    </source>
</reference>
<sequence>MKPSIVVVDDDPIIRMDIREMLEEHGYSVTGEAKNGQEAIEITVKLKPDLVIMDMKMPIMGGIKAARLIRKLQNSAVLILTAYSQKDLVQEAREAGVTAYLVKPVSEENLLPAVEIALSQKEQMDTLKEALKELEQSIEGRKIIEKAKGIVMRAYSVDEEEAFRRMRAASMESRISLSKLAECILEGRAERIFGMARKG</sequence>
<dbReference type="PROSITE" id="PS50921">
    <property type="entry name" value="ANTAR"/>
    <property type="match status" value="1"/>
</dbReference>
<feature type="domain" description="Response regulatory" evidence="3">
    <location>
        <begin position="4"/>
        <end position="118"/>
    </location>
</feature>
<evidence type="ECO:0000313" key="5">
    <source>
        <dbReference type="EMBL" id="TFE23557.1"/>
    </source>
</evidence>
<evidence type="ECO:0000256" key="2">
    <source>
        <dbReference type="PROSITE-ProRule" id="PRU00169"/>
    </source>
</evidence>
<gene>
    <name evidence="5" type="ORF">E2980_18885</name>
</gene>
<proteinExistence type="predicted"/>
<organism evidence="5 6">
    <name type="scientific">Cohnella luojiensis</name>
    <dbReference type="NCBI Taxonomy" id="652876"/>
    <lineage>
        <taxon>Bacteria</taxon>
        <taxon>Bacillati</taxon>
        <taxon>Bacillota</taxon>
        <taxon>Bacilli</taxon>
        <taxon>Bacillales</taxon>
        <taxon>Paenibacillaceae</taxon>
        <taxon>Cohnella</taxon>
    </lineage>
</organism>
<dbReference type="PROSITE" id="PS50110">
    <property type="entry name" value="RESPONSE_REGULATORY"/>
    <property type="match status" value="1"/>
</dbReference>
<dbReference type="RefSeq" id="WP_135153793.1">
    <property type="nucleotide sequence ID" value="NZ_SOMN01000033.1"/>
</dbReference>